<reference evidence="2" key="1">
    <citation type="journal article" date="2015" name="Proc. Natl. Acad. Sci. U.S.A.">
        <title>Genome sequence of the Asian Tiger mosquito, Aedes albopictus, reveals insights into its biology, genetics, and evolution.</title>
        <authorList>
            <person name="Chen X.G."/>
            <person name="Jiang X."/>
            <person name="Gu J."/>
            <person name="Xu M."/>
            <person name="Wu Y."/>
            <person name="Deng Y."/>
            <person name="Zhang C."/>
            <person name="Bonizzoni M."/>
            <person name="Dermauw W."/>
            <person name="Vontas J."/>
            <person name="Armbruster P."/>
            <person name="Huang X."/>
            <person name="Yang Y."/>
            <person name="Zhang H."/>
            <person name="He W."/>
            <person name="Peng H."/>
            <person name="Liu Y."/>
            <person name="Wu K."/>
            <person name="Chen J."/>
            <person name="Lirakis M."/>
            <person name="Topalis P."/>
            <person name="Van Leeuwen T."/>
            <person name="Hall A.B."/>
            <person name="Jiang X."/>
            <person name="Thorpe C."/>
            <person name="Mueller R.L."/>
            <person name="Sun C."/>
            <person name="Waterhouse R.M."/>
            <person name="Yan G."/>
            <person name="Tu Z.J."/>
            <person name="Fang X."/>
            <person name="James A.A."/>
        </authorList>
    </citation>
    <scope>NUCLEOTIDE SEQUENCE [LARGE SCALE GENOMIC DNA]</scope>
    <source>
        <strain evidence="2">Foshan</strain>
    </source>
</reference>
<dbReference type="EnsemblMetazoa" id="AALFPA23_008235.R11095">
    <property type="protein sequence ID" value="AALFPA23_008235.P11095"/>
    <property type="gene ID" value="AALFPA23_008235"/>
</dbReference>
<keyword evidence="2" id="KW-1185">Reference proteome</keyword>
<proteinExistence type="predicted"/>
<protein>
    <submittedName>
        <fullName evidence="1">Uncharacterized protein</fullName>
    </submittedName>
</protein>
<dbReference type="Proteomes" id="UP000069940">
    <property type="component" value="Unassembled WGS sequence"/>
</dbReference>
<accession>A0ABM1YDT5</accession>
<sequence length="125" mass="14290">MYKLPRSQVIAEFWERMDETIGIVPVNVKNVVNVLELAATSWFGDFTICDVTALEASVCWKGGELWAKGARDGYYKAGYKEAYFDKSEDLRPFKFSIVEEKCLVAVAGAVKWYGHHYFTKRDVYG</sequence>
<dbReference type="GeneID" id="115256631"/>
<reference evidence="1" key="2">
    <citation type="submission" date="2025-05" db="UniProtKB">
        <authorList>
            <consortium name="EnsemblMetazoa"/>
        </authorList>
    </citation>
    <scope>IDENTIFICATION</scope>
    <source>
        <strain evidence="1">Foshan</strain>
    </source>
</reference>
<name>A0ABM1YDT5_AEDAL</name>
<organism evidence="1 2">
    <name type="scientific">Aedes albopictus</name>
    <name type="common">Asian tiger mosquito</name>
    <name type="synonym">Stegomyia albopicta</name>
    <dbReference type="NCBI Taxonomy" id="7160"/>
    <lineage>
        <taxon>Eukaryota</taxon>
        <taxon>Metazoa</taxon>
        <taxon>Ecdysozoa</taxon>
        <taxon>Arthropoda</taxon>
        <taxon>Hexapoda</taxon>
        <taxon>Insecta</taxon>
        <taxon>Pterygota</taxon>
        <taxon>Neoptera</taxon>
        <taxon>Endopterygota</taxon>
        <taxon>Diptera</taxon>
        <taxon>Nematocera</taxon>
        <taxon>Culicoidea</taxon>
        <taxon>Culicidae</taxon>
        <taxon>Culicinae</taxon>
        <taxon>Aedini</taxon>
        <taxon>Aedes</taxon>
        <taxon>Stegomyia</taxon>
    </lineage>
</organism>
<evidence type="ECO:0000313" key="1">
    <source>
        <dbReference type="EnsemblMetazoa" id="AALFPA23_008235.P11095"/>
    </source>
</evidence>
<evidence type="ECO:0000313" key="2">
    <source>
        <dbReference type="Proteomes" id="UP000069940"/>
    </source>
</evidence>
<dbReference type="RefSeq" id="XP_029711326.1">
    <property type="nucleotide sequence ID" value="XM_029855466.2"/>
</dbReference>